<name>A0A1B6HTS2_9HEMI</name>
<reference evidence="1" key="1">
    <citation type="submission" date="2015-11" db="EMBL/GenBank/DDBJ databases">
        <title>De novo transcriptome assembly of four potential Pierce s Disease insect vectors from Arizona vineyards.</title>
        <authorList>
            <person name="Tassone E.E."/>
        </authorList>
    </citation>
    <scope>NUCLEOTIDE SEQUENCE</scope>
</reference>
<dbReference type="AlphaFoldDB" id="A0A1B6HTS2"/>
<gene>
    <name evidence="1" type="ORF">g.1965</name>
</gene>
<evidence type="ECO:0000313" key="1">
    <source>
        <dbReference type="EMBL" id="JAS78076.1"/>
    </source>
</evidence>
<protein>
    <submittedName>
        <fullName evidence="1">Uncharacterized protein</fullName>
    </submittedName>
</protein>
<organism evidence="1">
    <name type="scientific">Homalodisca liturata</name>
    <dbReference type="NCBI Taxonomy" id="320908"/>
    <lineage>
        <taxon>Eukaryota</taxon>
        <taxon>Metazoa</taxon>
        <taxon>Ecdysozoa</taxon>
        <taxon>Arthropoda</taxon>
        <taxon>Hexapoda</taxon>
        <taxon>Insecta</taxon>
        <taxon>Pterygota</taxon>
        <taxon>Neoptera</taxon>
        <taxon>Paraneoptera</taxon>
        <taxon>Hemiptera</taxon>
        <taxon>Auchenorrhyncha</taxon>
        <taxon>Membracoidea</taxon>
        <taxon>Cicadellidae</taxon>
        <taxon>Cicadellinae</taxon>
        <taxon>Proconiini</taxon>
        <taxon>Homalodisca</taxon>
    </lineage>
</organism>
<feature type="non-terminal residue" evidence="1">
    <location>
        <position position="1"/>
    </location>
</feature>
<sequence length="139" mass="15566">IGCFLSGYHGRQSLDDLVKLRHRLADFYSFLNDIYQLSDGQIDFDQYKTKYQWNDITLLFETPKMAASFADGSFALSDSRFNTQLATKILAVEKTLSLFKSAIMGADAALVDVFNASAALHESASQLQQFLDDNYVASE</sequence>
<dbReference type="EMBL" id="GECU01029630">
    <property type="protein sequence ID" value="JAS78076.1"/>
    <property type="molecule type" value="Transcribed_RNA"/>
</dbReference>
<feature type="non-terminal residue" evidence="1">
    <location>
        <position position="139"/>
    </location>
</feature>
<proteinExistence type="predicted"/>
<accession>A0A1B6HTS2</accession>